<protein>
    <submittedName>
        <fullName evidence="1">Uncharacterized protein</fullName>
    </submittedName>
</protein>
<dbReference type="AlphaFoldDB" id="A0A1Z4M2C1"/>
<dbReference type="OrthoDB" id="9818614at2"/>
<dbReference type="EMBL" id="AP018228">
    <property type="protein sequence ID" value="BAY87620.1"/>
    <property type="molecule type" value="Genomic_DNA"/>
</dbReference>
<reference evidence="1 2" key="1">
    <citation type="submission" date="2017-06" db="EMBL/GenBank/DDBJ databases">
        <title>Genome sequencing of cyanobaciteial culture collection at National Institute for Environmental Studies (NIES).</title>
        <authorList>
            <person name="Hirose Y."/>
            <person name="Shimura Y."/>
            <person name="Fujisawa T."/>
            <person name="Nakamura Y."/>
            <person name="Kawachi M."/>
        </authorList>
    </citation>
    <scope>NUCLEOTIDE SEQUENCE [LARGE SCALE GENOMIC DNA]</scope>
    <source>
        <strain evidence="1 2">NIES-267</strain>
        <plasmid evidence="2">Plasmid1 dna</plasmid>
    </source>
</reference>
<keyword evidence="2" id="KW-1185">Reference proteome</keyword>
<organism evidence="1 2">
    <name type="scientific">Calothrix parasitica NIES-267</name>
    <dbReference type="NCBI Taxonomy" id="1973488"/>
    <lineage>
        <taxon>Bacteria</taxon>
        <taxon>Bacillati</taxon>
        <taxon>Cyanobacteriota</taxon>
        <taxon>Cyanophyceae</taxon>
        <taxon>Nostocales</taxon>
        <taxon>Calotrichaceae</taxon>
        <taxon>Calothrix</taxon>
    </lineage>
</organism>
<name>A0A1Z4M2C1_9CYAN</name>
<evidence type="ECO:0000313" key="1">
    <source>
        <dbReference type="EMBL" id="BAY87620.1"/>
    </source>
</evidence>
<dbReference type="Proteomes" id="UP000218418">
    <property type="component" value="Plasmid plasmid1"/>
</dbReference>
<accession>A0A1Z4M2C1</accession>
<proteinExistence type="predicted"/>
<geneLocation type="plasmid" evidence="2">
    <name>Plasmid1 dna</name>
</geneLocation>
<gene>
    <name evidence="1" type="ORF">NIES267_71440</name>
</gene>
<keyword evidence="1" id="KW-0614">Plasmid</keyword>
<evidence type="ECO:0000313" key="2">
    <source>
        <dbReference type="Proteomes" id="UP000218418"/>
    </source>
</evidence>
<sequence>MLNIKKNRQLGQQTSARKETVQYYYRVAALWYETKSQAINLLDWKQLWLEAKEEGELQQFLIAPGYRNEYQNPYADDESMRRGYTPPSYDMKAYYSWQHQRLTEIFASGVGDISMIDKQNPDEKQLQDIHKNLRNYMVEQLDILLLEPEHQHRLIEIKCNINRDEIEEWIEIDSQDYSSSEEKQYRSELRVRITHALSELLIVLNKERMNKRNEMKRLEQQQEWEQVNLKHAETLLARNTVSQELSNVDLRRVVSSRTSKLEEAKAWAEQHGYDWNGNDSTLDISVVNKNLQQHHSN</sequence>